<proteinExistence type="predicted"/>
<protein>
    <submittedName>
        <fullName evidence="1">(salmon louse) hypothetical protein</fullName>
    </submittedName>
</protein>
<evidence type="ECO:0000313" key="2">
    <source>
        <dbReference type="Proteomes" id="UP000675881"/>
    </source>
</evidence>
<dbReference type="Proteomes" id="UP000675881">
    <property type="component" value="Chromosome 14"/>
</dbReference>
<keyword evidence="2" id="KW-1185">Reference proteome</keyword>
<dbReference type="AlphaFoldDB" id="A0A7R8CK78"/>
<evidence type="ECO:0000313" key="1">
    <source>
        <dbReference type="EMBL" id="CAF2845969.1"/>
    </source>
</evidence>
<accession>A0A7R8CK78</accession>
<dbReference type="EMBL" id="HG994593">
    <property type="protein sequence ID" value="CAF2845969.1"/>
    <property type="molecule type" value="Genomic_DNA"/>
</dbReference>
<reference evidence="1" key="1">
    <citation type="submission" date="2021-02" db="EMBL/GenBank/DDBJ databases">
        <authorList>
            <person name="Bekaert M."/>
        </authorList>
    </citation>
    <scope>NUCLEOTIDE SEQUENCE</scope>
    <source>
        <strain evidence="1">IoA-00</strain>
    </source>
</reference>
<sequence length="104" mass="11991">MISNVRIGLPPKTQEFAKLTFKNQCFCRSLQKDVNFRRNSGSNIKYTKVTVHICEDARPRYTHARHVPVVLCDVVNDKIKDMVCRGTFEKVHTSEWATPIVTIL</sequence>
<gene>
    <name evidence="1" type="ORF">LSAA_4722</name>
</gene>
<organism evidence="1 2">
    <name type="scientific">Lepeophtheirus salmonis</name>
    <name type="common">Salmon louse</name>
    <name type="synonym">Caligus salmonis</name>
    <dbReference type="NCBI Taxonomy" id="72036"/>
    <lineage>
        <taxon>Eukaryota</taxon>
        <taxon>Metazoa</taxon>
        <taxon>Ecdysozoa</taxon>
        <taxon>Arthropoda</taxon>
        <taxon>Crustacea</taxon>
        <taxon>Multicrustacea</taxon>
        <taxon>Hexanauplia</taxon>
        <taxon>Copepoda</taxon>
        <taxon>Siphonostomatoida</taxon>
        <taxon>Caligidae</taxon>
        <taxon>Lepeophtheirus</taxon>
    </lineage>
</organism>
<name>A0A7R8CK78_LEPSM</name>